<dbReference type="RefSeq" id="XP_012897004.1">
    <property type="nucleotide sequence ID" value="XM_013041550.1"/>
</dbReference>
<reference evidence="9" key="1">
    <citation type="submission" date="2010-02" db="EMBL/GenBank/DDBJ databases">
        <title>Sequencing and annotation of the Blastocystis hominis genome.</title>
        <authorList>
            <person name="Wincker P."/>
        </authorList>
    </citation>
    <scope>NUCLEOTIDE SEQUENCE</scope>
    <source>
        <strain evidence="9">Singapore isolate B</strain>
    </source>
</reference>
<evidence type="ECO:0000256" key="5">
    <source>
        <dbReference type="ARBA" id="ARBA00045448"/>
    </source>
</evidence>
<comment type="function">
    <text evidence="5">Serine peptidase whose precise substrate specificity remains unclear. Does not cleave peptides after a arginine or lysine residue. Regulates trans-Golgi network morphology and sorting by regulating the membrane binding of the AP-1 complex. May play a role in the regulation of synaptic vesicle exocytosis.</text>
</comment>
<evidence type="ECO:0000256" key="3">
    <source>
        <dbReference type="ARBA" id="ARBA00022801"/>
    </source>
</evidence>
<feature type="domain" description="Peptidase S9 prolyl oligopeptidase catalytic" evidence="7">
    <location>
        <begin position="509"/>
        <end position="659"/>
    </location>
</feature>
<dbReference type="OrthoDB" id="248387at2759"/>
<organism evidence="9">
    <name type="scientific">Blastocystis hominis</name>
    <dbReference type="NCBI Taxonomy" id="12968"/>
    <lineage>
        <taxon>Eukaryota</taxon>
        <taxon>Sar</taxon>
        <taxon>Stramenopiles</taxon>
        <taxon>Bigyra</taxon>
        <taxon>Opalozoa</taxon>
        <taxon>Opalinata</taxon>
        <taxon>Blastocystidae</taxon>
        <taxon>Blastocystis</taxon>
    </lineage>
</organism>
<evidence type="ECO:0000313" key="9">
    <source>
        <dbReference type="EMBL" id="CBK22956.2"/>
    </source>
</evidence>
<dbReference type="Pfam" id="PF02897">
    <property type="entry name" value="Peptidase_S9_N"/>
    <property type="match status" value="1"/>
</dbReference>
<keyword evidence="3 6" id="KW-0378">Hydrolase</keyword>
<dbReference type="InterPro" id="IPR001375">
    <property type="entry name" value="Peptidase_S9_cat"/>
</dbReference>
<dbReference type="Proteomes" id="UP000008312">
    <property type="component" value="Unassembled WGS sequence"/>
</dbReference>
<accession>D8M4G7</accession>
<keyword evidence="10" id="KW-1185">Reference proteome</keyword>
<dbReference type="EC" id="3.4.21.-" evidence="6"/>
<evidence type="ECO:0000256" key="6">
    <source>
        <dbReference type="RuleBase" id="RU368024"/>
    </source>
</evidence>
<evidence type="ECO:0000259" key="8">
    <source>
        <dbReference type="Pfam" id="PF02897"/>
    </source>
</evidence>
<proteinExistence type="inferred from homology"/>
<sequence>MFSPFPQLVRSSRWDNIQKIVPALHGKGKDKFKWMETFNQNTSSRLYLKAVINSCGNVKQLQKELLSFQDDGPSESLPYTLHGYKYYNRKTRSDFLPLFCRKKVGSDVEEVILNLDKEFPEGEDSRYLAYTIDTTGEELYNLYIKDLSTGQVEMIQRNVYSFSFGLSQGASRDIYYTVANNLMRTNRVYRHVLGSSATHDVPVFEEPSAVYYCDVKRTNDCKFMLFFSASKSDSEIFLQRPGRDSPVRLVQRRAQEECYVEHIQKFFIVVRSSALKAFQVFLVHEDDVFAGESDVFAGKSAQAADAKGLIDRCFEQGKVVQLTPSAPSASSASSASIASSHSALIPDAYRIFDMDILKSCHGFRIRSLQLDLYDNNLSISEQLFPINHIGEITIEANPDIDSKTILYTLSNPLIRGNTYEYDITRNTSKLVRQIDLPSDFGLHLDSFDISSQIVPSFDGQEIPTIFVIPKKAAKNAPVLLSSYGCYGVDNPIHYAYQNLSLLKRGWILGGGGDKGPQWYQQGCRTNRRNGIRDLDSVVGAWCEDHPVCLTSNSAGGILTGALLNETNHRVSSVILHVPFLLLEETLTNRGLPLTVTEFDEWGDPSVPEEALAISQICPYKNIRKRDYPNIYCICGLNDKRAPYYHSLKYINKIREFNSNPDSVQVLEEEMKRRYGGHFCENDPNYSLTCSTQQLAFLIHSVGGVI</sequence>
<keyword evidence="4 6" id="KW-0720">Serine protease</keyword>
<dbReference type="InterPro" id="IPR023302">
    <property type="entry name" value="Pept_S9A_N"/>
</dbReference>
<comment type="similarity">
    <text evidence="1 6">Belongs to the peptidase S9A family.</text>
</comment>
<evidence type="ECO:0000256" key="1">
    <source>
        <dbReference type="ARBA" id="ARBA00005228"/>
    </source>
</evidence>
<dbReference type="PANTHER" id="PTHR11757:SF19">
    <property type="entry name" value="PROLYL ENDOPEPTIDASE-LIKE"/>
    <property type="match status" value="1"/>
</dbReference>
<dbReference type="InterPro" id="IPR002470">
    <property type="entry name" value="Peptidase_S9A"/>
</dbReference>
<gene>
    <name evidence="9" type="ORF">GSBLH_T00006536001</name>
</gene>
<dbReference type="Gene3D" id="3.40.50.1820">
    <property type="entry name" value="alpha/beta hydrolase"/>
    <property type="match status" value="1"/>
</dbReference>
<evidence type="ECO:0000256" key="2">
    <source>
        <dbReference type="ARBA" id="ARBA00022670"/>
    </source>
</evidence>
<feature type="domain" description="Peptidase S9A N-terminal" evidence="8">
    <location>
        <begin position="47"/>
        <end position="274"/>
    </location>
</feature>
<dbReference type="Pfam" id="PF00326">
    <property type="entry name" value="Peptidase_S9"/>
    <property type="match status" value="1"/>
</dbReference>
<dbReference type="OMA" id="NGYWYIT"/>
<evidence type="ECO:0000259" key="7">
    <source>
        <dbReference type="Pfam" id="PF00326"/>
    </source>
</evidence>
<dbReference type="SUPFAM" id="SSF53474">
    <property type="entry name" value="alpha/beta-Hydrolases"/>
    <property type="match status" value="1"/>
</dbReference>
<keyword evidence="2 6" id="KW-0645">Protease</keyword>
<dbReference type="GeneID" id="24922660"/>
<evidence type="ECO:0000313" key="10">
    <source>
        <dbReference type="Proteomes" id="UP000008312"/>
    </source>
</evidence>
<dbReference type="InterPro" id="IPR029058">
    <property type="entry name" value="AB_hydrolase_fold"/>
</dbReference>
<name>D8M4G7_BLAHO</name>
<dbReference type="PRINTS" id="PR00862">
    <property type="entry name" value="PROLIGOPTASE"/>
</dbReference>
<protein>
    <recommendedName>
        <fullName evidence="6">Prolyl endopeptidase</fullName>
        <ecNumber evidence="6">3.4.21.-</ecNumber>
    </recommendedName>
</protein>
<dbReference type="PANTHER" id="PTHR11757">
    <property type="entry name" value="PROTEASE FAMILY S9A OLIGOPEPTIDASE"/>
    <property type="match status" value="1"/>
</dbReference>
<dbReference type="GO" id="GO:0006508">
    <property type="term" value="P:proteolysis"/>
    <property type="evidence" value="ECO:0007669"/>
    <property type="project" value="UniProtKB-KW"/>
</dbReference>
<dbReference type="EMBL" id="FN668653">
    <property type="protein sequence ID" value="CBK22956.2"/>
    <property type="molecule type" value="Genomic_DNA"/>
</dbReference>
<dbReference type="Gene3D" id="2.130.10.120">
    <property type="entry name" value="Prolyl oligopeptidase, N-terminal domain"/>
    <property type="match status" value="2"/>
</dbReference>
<dbReference type="GO" id="GO:0004252">
    <property type="term" value="F:serine-type endopeptidase activity"/>
    <property type="evidence" value="ECO:0007669"/>
    <property type="project" value="UniProtKB-UniRule"/>
</dbReference>
<dbReference type="InterPro" id="IPR051543">
    <property type="entry name" value="Serine_Peptidase_S9A"/>
</dbReference>
<evidence type="ECO:0000256" key="4">
    <source>
        <dbReference type="ARBA" id="ARBA00022825"/>
    </source>
</evidence>
<dbReference type="AlphaFoldDB" id="D8M4G7"/>
<dbReference type="SUPFAM" id="SSF50993">
    <property type="entry name" value="Peptidase/esterase 'gauge' domain"/>
    <property type="match status" value="1"/>
</dbReference>
<dbReference type="InParanoid" id="D8M4G7"/>